<keyword evidence="2" id="KW-1133">Transmembrane helix</keyword>
<dbReference type="EMBL" id="JBHRXX010000005">
    <property type="protein sequence ID" value="MFC3684720.1"/>
    <property type="molecule type" value="Genomic_DNA"/>
</dbReference>
<gene>
    <name evidence="3" type="ORF">ACFOPI_14035</name>
</gene>
<keyword evidence="2" id="KW-0812">Transmembrane</keyword>
<feature type="transmembrane region" description="Helical" evidence="2">
    <location>
        <begin position="6"/>
        <end position="27"/>
    </location>
</feature>
<dbReference type="Proteomes" id="UP001595729">
    <property type="component" value="Unassembled WGS sequence"/>
</dbReference>
<evidence type="ECO:0000256" key="2">
    <source>
        <dbReference type="SAM" id="Phobius"/>
    </source>
</evidence>
<dbReference type="RefSeq" id="WP_382174779.1">
    <property type="nucleotide sequence ID" value="NZ_JBHRXX010000005.1"/>
</dbReference>
<feature type="region of interest" description="Disordered" evidence="1">
    <location>
        <begin position="164"/>
        <end position="191"/>
    </location>
</feature>
<feature type="compositionally biased region" description="Low complexity" evidence="1">
    <location>
        <begin position="177"/>
        <end position="191"/>
    </location>
</feature>
<sequence>MSGERGFAYIFLLIVVAVIAGASANSLSQGSNWGRRHSEQELLVVGQAFEAALHSYAGQRQLAHASAEANVNALDGPASLEELLLDPRTSHTLRHLRKLFADPITGRREWGVVRNNAGQIVGVYSLSEAEPIKRSGFPPSQAYFAKAKSYRDWVFGLPGASLMASADRTATPPPGGAAPSNPSPSSTKTTP</sequence>
<keyword evidence="2" id="KW-0472">Membrane</keyword>
<evidence type="ECO:0000313" key="4">
    <source>
        <dbReference type="Proteomes" id="UP001595729"/>
    </source>
</evidence>
<proteinExistence type="predicted"/>
<organism evidence="3 4">
    <name type="scientific">Hydrogenophaga luteola</name>
    <dbReference type="NCBI Taxonomy" id="1591122"/>
    <lineage>
        <taxon>Bacteria</taxon>
        <taxon>Pseudomonadati</taxon>
        <taxon>Pseudomonadota</taxon>
        <taxon>Betaproteobacteria</taxon>
        <taxon>Burkholderiales</taxon>
        <taxon>Comamonadaceae</taxon>
        <taxon>Hydrogenophaga</taxon>
    </lineage>
</organism>
<comment type="caution">
    <text evidence="3">The sequence shown here is derived from an EMBL/GenBank/DDBJ whole genome shotgun (WGS) entry which is preliminary data.</text>
</comment>
<evidence type="ECO:0000256" key="1">
    <source>
        <dbReference type="SAM" id="MobiDB-lite"/>
    </source>
</evidence>
<accession>A0ABV7W4I1</accession>
<reference evidence="4" key="1">
    <citation type="journal article" date="2019" name="Int. J. Syst. Evol. Microbiol.">
        <title>The Global Catalogue of Microorganisms (GCM) 10K type strain sequencing project: providing services to taxonomists for standard genome sequencing and annotation.</title>
        <authorList>
            <consortium name="The Broad Institute Genomics Platform"/>
            <consortium name="The Broad Institute Genome Sequencing Center for Infectious Disease"/>
            <person name="Wu L."/>
            <person name="Ma J."/>
        </authorList>
    </citation>
    <scope>NUCLEOTIDE SEQUENCE [LARGE SCALE GENOMIC DNA]</scope>
    <source>
        <strain evidence="4">KCTC 42501</strain>
    </source>
</reference>
<protein>
    <submittedName>
        <fullName evidence="3">Type II secretion system protein</fullName>
    </submittedName>
</protein>
<name>A0ABV7W4I1_9BURK</name>
<keyword evidence="4" id="KW-1185">Reference proteome</keyword>
<evidence type="ECO:0000313" key="3">
    <source>
        <dbReference type="EMBL" id="MFC3684720.1"/>
    </source>
</evidence>